<evidence type="ECO:0000259" key="6">
    <source>
        <dbReference type="PROSITE" id="PS51005"/>
    </source>
</evidence>
<dbReference type="EMBL" id="JAUJYO010000013">
    <property type="protein sequence ID" value="KAK1300482.1"/>
    <property type="molecule type" value="Genomic_DNA"/>
</dbReference>
<reference evidence="7" key="1">
    <citation type="journal article" date="2023" name="Nat. Commun.">
        <title>Diploid and tetraploid genomes of Acorus and the evolution of monocots.</title>
        <authorList>
            <person name="Ma L."/>
            <person name="Liu K.W."/>
            <person name="Li Z."/>
            <person name="Hsiao Y.Y."/>
            <person name="Qi Y."/>
            <person name="Fu T."/>
            <person name="Tang G.D."/>
            <person name="Zhang D."/>
            <person name="Sun W.H."/>
            <person name="Liu D.K."/>
            <person name="Li Y."/>
            <person name="Chen G.Z."/>
            <person name="Liu X.D."/>
            <person name="Liao X.Y."/>
            <person name="Jiang Y.T."/>
            <person name="Yu X."/>
            <person name="Hao Y."/>
            <person name="Huang J."/>
            <person name="Zhao X.W."/>
            <person name="Ke S."/>
            <person name="Chen Y.Y."/>
            <person name="Wu W.L."/>
            <person name="Hsu J.L."/>
            <person name="Lin Y.F."/>
            <person name="Huang M.D."/>
            <person name="Li C.Y."/>
            <person name="Huang L."/>
            <person name="Wang Z.W."/>
            <person name="Zhao X."/>
            <person name="Zhong W.Y."/>
            <person name="Peng D.H."/>
            <person name="Ahmad S."/>
            <person name="Lan S."/>
            <person name="Zhang J.S."/>
            <person name="Tsai W.C."/>
            <person name="Van de Peer Y."/>
            <person name="Liu Z.J."/>
        </authorList>
    </citation>
    <scope>NUCLEOTIDE SEQUENCE</scope>
    <source>
        <strain evidence="7">CP</strain>
    </source>
</reference>
<dbReference type="PANTHER" id="PTHR31719">
    <property type="entry name" value="NAC TRANSCRIPTION FACTOR 56"/>
    <property type="match status" value="1"/>
</dbReference>
<evidence type="ECO:0000256" key="1">
    <source>
        <dbReference type="ARBA" id="ARBA00023015"/>
    </source>
</evidence>
<dbReference type="Pfam" id="PF02365">
    <property type="entry name" value="NAM"/>
    <property type="match status" value="1"/>
</dbReference>
<reference evidence="7" key="2">
    <citation type="submission" date="2023-06" db="EMBL/GenBank/DDBJ databases">
        <authorList>
            <person name="Ma L."/>
            <person name="Liu K.-W."/>
            <person name="Li Z."/>
            <person name="Hsiao Y.-Y."/>
            <person name="Qi Y."/>
            <person name="Fu T."/>
            <person name="Tang G."/>
            <person name="Zhang D."/>
            <person name="Sun W.-H."/>
            <person name="Liu D.-K."/>
            <person name="Li Y."/>
            <person name="Chen G.-Z."/>
            <person name="Liu X.-D."/>
            <person name="Liao X.-Y."/>
            <person name="Jiang Y.-T."/>
            <person name="Yu X."/>
            <person name="Hao Y."/>
            <person name="Huang J."/>
            <person name="Zhao X.-W."/>
            <person name="Ke S."/>
            <person name="Chen Y.-Y."/>
            <person name="Wu W.-L."/>
            <person name="Hsu J.-L."/>
            <person name="Lin Y.-F."/>
            <person name="Huang M.-D."/>
            <person name="Li C.-Y."/>
            <person name="Huang L."/>
            <person name="Wang Z.-W."/>
            <person name="Zhao X."/>
            <person name="Zhong W.-Y."/>
            <person name="Peng D.-H."/>
            <person name="Ahmad S."/>
            <person name="Lan S."/>
            <person name="Zhang J.-S."/>
            <person name="Tsai W.-C."/>
            <person name="Van De Peer Y."/>
            <person name="Liu Z.-J."/>
        </authorList>
    </citation>
    <scope>NUCLEOTIDE SEQUENCE</scope>
    <source>
        <strain evidence="7">CP</strain>
        <tissue evidence="7">Leaves</tissue>
    </source>
</reference>
<keyword evidence="1" id="KW-0805">Transcription regulation</keyword>
<dbReference type="GO" id="GO:0006355">
    <property type="term" value="P:regulation of DNA-templated transcription"/>
    <property type="evidence" value="ECO:0007669"/>
    <property type="project" value="InterPro"/>
</dbReference>
<feature type="region of interest" description="Disordered" evidence="5">
    <location>
        <begin position="198"/>
        <end position="220"/>
    </location>
</feature>
<accession>A0AAV9DI18</accession>
<dbReference type="SUPFAM" id="SSF101941">
    <property type="entry name" value="NAC domain"/>
    <property type="match status" value="1"/>
</dbReference>
<dbReference type="PANTHER" id="PTHR31719:SF43">
    <property type="entry name" value="NAC TRANSCRIPTION FACTOR 56"/>
    <property type="match status" value="1"/>
</dbReference>
<feature type="domain" description="NAC" evidence="6">
    <location>
        <begin position="9"/>
        <end position="148"/>
    </location>
</feature>
<dbReference type="GO" id="GO:0003677">
    <property type="term" value="F:DNA binding"/>
    <property type="evidence" value="ECO:0007669"/>
    <property type="project" value="UniProtKB-KW"/>
</dbReference>
<keyword evidence="2" id="KW-0238">DNA-binding</keyword>
<evidence type="ECO:0000313" key="8">
    <source>
        <dbReference type="Proteomes" id="UP001180020"/>
    </source>
</evidence>
<evidence type="ECO:0000256" key="2">
    <source>
        <dbReference type="ARBA" id="ARBA00023125"/>
    </source>
</evidence>
<proteinExistence type="predicted"/>
<dbReference type="Proteomes" id="UP001180020">
    <property type="component" value="Unassembled WGS sequence"/>
</dbReference>
<dbReference type="PROSITE" id="PS51005">
    <property type="entry name" value="NAC"/>
    <property type="match status" value="1"/>
</dbReference>
<evidence type="ECO:0000256" key="4">
    <source>
        <dbReference type="ARBA" id="ARBA00023242"/>
    </source>
</evidence>
<evidence type="ECO:0000256" key="5">
    <source>
        <dbReference type="SAM" id="MobiDB-lite"/>
    </source>
</evidence>
<comment type="caution">
    <text evidence="7">The sequence shown here is derived from an EMBL/GenBank/DDBJ whole genome shotgun (WGS) entry which is preliminary data.</text>
</comment>
<organism evidence="7 8">
    <name type="scientific">Acorus calamus</name>
    <name type="common">Sweet flag</name>
    <dbReference type="NCBI Taxonomy" id="4465"/>
    <lineage>
        <taxon>Eukaryota</taxon>
        <taxon>Viridiplantae</taxon>
        <taxon>Streptophyta</taxon>
        <taxon>Embryophyta</taxon>
        <taxon>Tracheophyta</taxon>
        <taxon>Spermatophyta</taxon>
        <taxon>Magnoliopsida</taxon>
        <taxon>Liliopsida</taxon>
        <taxon>Acoraceae</taxon>
        <taxon>Acorus</taxon>
    </lineage>
</organism>
<protein>
    <recommendedName>
        <fullName evidence="6">NAC domain-containing protein</fullName>
    </recommendedName>
</protein>
<feature type="compositionally biased region" description="Polar residues" evidence="5">
    <location>
        <begin position="360"/>
        <end position="373"/>
    </location>
</feature>
<name>A0AAV9DI18_ACOCL</name>
<gene>
    <name evidence="7" type="ORF">QJS10_CPB13g00555</name>
</gene>
<evidence type="ECO:0000313" key="7">
    <source>
        <dbReference type="EMBL" id="KAK1300482.1"/>
    </source>
</evidence>
<keyword evidence="3" id="KW-0804">Transcription</keyword>
<sequence length="394" mass="44513">MCSPANFSSPVHIDACSSDEELLVQLYRLMHGDPLPDNVITEISPFKVTPSASPAGMLYLHRVEDDRTPLKLELEFKTMEGYWKAIGHDHLIGTPTVGRKTTWEFLKGQVPFGDKTGWMMCEYQIEQKELDTNSKARNFSSLSRIFFNNSQQQDHGEQKDLVDENDVEGFYIDSFLNLLDTEEDNHSLSTRATQVVNGRDELKSTGDSEGMHSSKSRLDDATEDTKQIDYFLNEDYMEFNDLNSSSSSDDSSRMSVTSDDFFDPDALLRDMESEANPDTEGQNMHCRFNISASLRSDQVIIKPPPSGSLQRSRSNLRIRERLDNDAMEGQKMAPNITKNPPPNHEEASSSSADARGGVMANQSNHSLSVSTSQGRRRPVRRISKLHKYFCFLPF</sequence>
<feature type="region of interest" description="Disordered" evidence="5">
    <location>
        <begin position="323"/>
        <end position="378"/>
    </location>
</feature>
<dbReference type="Gene3D" id="2.170.150.80">
    <property type="entry name" value="NAC domain"/>
    <property type="match status" value="1"/>
</dbReference>
<dbReference type="InterPro" id="IPR036093">
    <property type="entry name" value="NAC_dom_sf"/>
</dbReference>
<evidence type="ECO:0000256" key="3">
    <source>
        <dbReference type="ARBA" id="ARBA00023163"/>
    </source>
</evidence>
<dbReference type="InterPro" id="IPR003441">
    <property type="entry name" value="NAC-dom"/>
</dbReference>
<dbReference type="AlphaFoldDB" id="A0AAV9DI18"/>
<keyword evidence="4" id="KW-0539">Nucleus</keyword>
<keyword evidence="8" id="KW-1185">Reference proteome</keyword>